<organism evidence="1 2">
    <name type="scientific">Advenella mimigardefordensis (strain DSM 17166 / LMG 22922 / DPN7)</name>
    <dbReference type="NCBI Taxonomy" id="1247726"/>
    <lineage>
        <taxon>Bacteria</taxon>
        <taxon>Pseudomonadati</taxon>
        <taxon>Pseudomonadota</taxon>
        <taxon>Betaproteobacteria</taxon>
        <taxon>Burkholderiales</taxon>
        <taxon>Alcaligenaceae</taxon>
    </lineage>
</organism>
<dbReference type="Proteomes" id="UP000019095">
    <property type="component" value="Chromosome"/>
</dbReference>
<dbReference type="RefSeq" id="WP_025371799.1">
    <property type="nucleotide sequence ID" value="NZ_CP003915.1"/>
</dbReference>
<reference evidence="1 2" key="1">
    <citation type="journal article" date="2014" name="Microbiology">
        <title>Unravelling the complete genome sequence of Advenella mimigardefordensis strain DPN7T and novel insights in the catabolism of the xenobiotic polythioester precursor 3,3'-dithiodipropionate.</title>
        <authorList>
            <person name="Wubbeler J.H."/>
            <person name="Hiessl S."/>
            <person name="Schuldes J."/>
            <person name="Thurmer A."/>
            <person name="Daniel R."/>
            <person name="Steinbuchel A."/>
        </authorList>
    </citation>
    <scope>NUCLEOTIDE SEQUENCE [LARGE SCALE GENOMIC DNA]</scope>
    <source>
        <strain evidence="2">DSM 17166 / LMG 22922 / DPN7</strain>
    </source>
</reference>
<proteinExistence type="predicted"/>
<dbReference type="PATRIC" id="fig|1247726.3.peg.1181"/>
<evidence type="ECO:0000313" key="2">
    <source>
        <dbReference type="Proteomes" id="UP000019095"/>
    </source>
</evidence>
<keyword evidence="2" id="KW-1185">Reference proteome</keyword>
<dbReference type="KEGG" id="amim:MIM_c10760"/>
<gene>
    <name evidence="1" type="ORF">MIM_c10760</name>
</gene>
<dbReference type="AlphaFoldDB" id="W0P8J1"/>
<dbReference type="STRING" id="1247726.MIM_c10760"/>
<dbReference type="EMBL" id="CP003915">
    <property type="protein sequence ID" value="AHG63174.1"/>
    <property type="molecule type" value="Genomic_DNA"/>
</dbReference>
<dbReference type="HOGENOM" id="CLU_2550762_0_0_4"/>
<protein>
    <submittedName>
        <fullName evidence="1">Uncharacterized protein</fullName>
    </submittedName>
</protein>
<accession>W0P8J1</accession>
<name>W0P8J1_ADVMD</name>
<sequence>MTEQSNSSPEQQISQLIEALNRNTEAQTQALQEQRQTTAAILTLAQQIADQNEINGALLDVIADDGEDDEIPQTLTLNQRRQ</sequence>
<evidence type="ECO:0000313" key="1">
    <source>
        <dbReference type="EMBL" id="AHG63174.1"/>
    </source>
</evidence>